<dbReference type="EMBL" id="CAXHTA020000004">
    <property type="protein sequence ID" value="CAL5220770.1"/>
    <property type="molecule type" value="Genomic_DNA"/>
</dbReference>
<dbReference type="Proteomes" id="UP001497392">
    <property type="component" value="Unassembled WGS sequence"/>
</dbReference>
<dbReference type="InterPro" id="IPR007135">
    <property type="entry name" value="Atg3/Atg10"/>
</dbReference>
<dbReference type="PANTHER" id="PTHR14957:SF1">
    <property type="entry name" value="UBIQUITIN-LIKE-CONJUGATING ENZYME ATG10"/>
    <property type="match status" value="1"/>
</dbReference>
<dbReference type="PANTHER" id="PTHR14957">
    <property type="entry name" value="UBIQUITIN-LIKE-CONJUGATING ENZYME ATG10"/>
    <property type="match status" value="1"/>
</dbReference>
<sequence length="322" mass="36217">MVDKVVKPWDVYRAHINRILIALITRIQQLDSKVATAVRWVLQEFEPWVKWSHWLAVTLLEALHCFVLLGQHLNLWEACGDAEQLWTWVPSGNELNAGYLHLEGVPQTRSLSSEECTHSAAPLCSPDDPDESVAWQPSAVHLYSFSIVYQPSYSVPVLLFQGRDPDGAPLSWEETLLDLPEAAQETARRGEARWSFITQQEHPVTRVPMHGIHPCETAKLMSLLMAPQDSPHAAEEDLATEARSQHAEHLYHSMIPEKHDTGELAEAAHATREGAKECKPGIGELKRVAPNPEELRYMRGWYSIVAPVVGLPQPLGLYGKRM</sequence>
<comment type="similarity">
    <text evidence="1">Belongs to the ATG10 family.</text>
</comment>
<evidence type="ECO:0000256" key="3">
    <source>
        <dbReference type="ARBA" id="ARBA00022679"/>
    </source>
</evidence>
<protein>
    <recommendedName>
        <fullName evidence="2">Ubiquitin-like-conjugating enzyme ATG10</fullName>
    </recommendedName>
    <alternativeName>
        <fullName evidence="6">Autophagy-related protein 10</fullName>
    </alternativeName>
</protein>
<gene>
    <name evidence="7" type="primary">g2836</name>
    <name evidence="7" type="ORF">VP750_LOCUS2429</name>
</gene>
<evidence type="ECO:0000256" key="2">
    <source>
        <dbReference type="ARBA" id="ARBA00021099"/>
    </source>
</evidence>
<proteinExistence type="inferred from homology"/>
<accession>A0ABP1FQC8</accession>
<evidence type="ECO:0000256" key="1">
    <source>
        <dbReference type="ARBA" id="ARBA00005696"/>
    </source>
</evidence>
<evidence type="ECO:0000313" key="8">
    <source>
        <dbReference type="Proteomes" id="UP001497392"/>
    </source>
</evidence>
<keyword evidence="4" id="KW-0833">Ubl conjugation pathway</keyword>
<evidence type="ECO:0000313" key="7">
    <source>
        <dbReference type="EMBL" id="CAL5220770.1"/>
    </source>
</evidence>
<evidence type="ECO:0000256" key="4">
    <source>
        <dbReference type="ARBA" id="ARBA00022786"/>
    </source>
</evidence>
<reference evidence="7 8" key="1">
    <citation type="submission" date="2024-06" db="EMBL/GenBank/DDBJ databases">
        <authorList>
            <person name="Kraege A."/>
            <person name="Thomma B."/>
        </authorList>
    </citation>
    <scope>NUCLEOTIDE SEQUENCE [LARGE SCALE GENOMIC DNA]</scope>
</reference>
<evidence type="ECO:0000256" key="5">
    <source>
        <dbReference type="ARBA" id="ARBA00023006"/>
    </source>
</evidence>
<keyword evidence="5" id="KW-0072">Autophagy</keyword>
<evidence type="ECO:0000256" key="6">
    <source>
        <dbReference type="ARBA" id="ARBA00029833"/>
    </source>
</evidence>
<dbReference type="Gene3D" id="3.30.1460.50">
    <property type="match status" value="1"/>
</dbReference>
<keyword evidence="3" id="KW-0808">Transferase</keyword>
<name>A0ABP1FQC8_9CHLO</name>
<keyword evidence="8" id="KW-1185">Reference proteome</keyword>
<organism evidence="7 8">
    <name type="scientific">Coccomyxa viridis</name>
    <dbReference type="NCBI Taxonomy" id="1274662"/>
    <lineage>
        <taxon>Eukaryota</taxon>
        <taxon>Viridiplantae</taxon>
        <taxon>Chlorophyta</taxon>
        <taxon>core chlorophytes</taxon>
        <taxon>Trebouxiophyceae</taxon>
        <taxon>Trebouxiophyceae incertae sedis</taxon>
        <taxon>Coccomyxaceae</taxon>
        <taxon>Coccomyxa</taxon>
    </lineage>
</organism>
<dbReference type="Pfam" id="PF03987">
    <property type="entry name" value="Autophagy_act_C"/>
    <property type="match status" value="1"/>
</dbReference>
<comment type="caution">
    <text evidence="7">The sequence shown here is derived from an EMBL/GenBank/DDBJ whole genome shotgun (WGS) entry which is preliminary data.</text>
</comment>